<gene>
    <name evidence="1" type="ORF">BSPP4475_10765</name>
</gene>
<proteinExistence type="predicted"/>
<accession>A0AA48M8V9</accession>
<reference evidence="1" key="1">
    <citation type="submission" date="2023-07" db="EMBL/GenBank/DDBJ databases">
        <authorList>
            <person name="Ivanov I."/>
            <person name="Teneva D."/>
            <person name="Stoikov I."/>
        </authorList>
    </citation>
    <scope>NUCLEOTIDE SEQUENCE</scope>
    <source>
        <strain evidence="1">4475</strain>
    </source>
</reference>
<evidence type="ECO:0000313" key="2">
    <source>
        <dbReference type="Proteomes" id="UP001189619"/>
    </source>
</evidence>
<keyword evidence="1" id="KW-0449">Lipoprotein</keyword>
<dbReference type="RefSeq" id="WP_304414343.1">
    <property type="nucleotide sequence ID" value="NZ_OY569118.1"/>
</dbReference>
<dbReference type="EMBL" id="OY569118">
    <property type="protein sequence ID" value="CAJ1002798.1"/>
    <property type="molecule type" value="Genomic_DNA"/>
</dbReference>
<dbReference type="Proteomes" id="UP001189619">
    <property type="component" value="Chromosome"/>
</dbReference>
<dbReference type="KEGG" id="bayd:BSPP4475_10765"/>
<organism evidence="1 2">
    <name type="scientific">Brevibacillus aydinogluensis</name>
    <dbReference type="NCBI Taxonomy" id="927786"/>
    <lineage>
        <taxon>Bacteria</taxon>
        <taxon>Bacillati</taxon>
        <taxon>Bacillota</taxon>
        <taxon>Bacilli</taxon>
        <taxon>Bacillales</taxon>
        <taxon>Paenibacillaceae</taxon>
        <taxon>Brevibacillus</taxon>
    </lineage>
</organism>
<protein>
    <submittedName>
        <fullName evidence="1">Lipoprotein</fullName>
    </submittedName>
</protein>
<sequence length="227" mass="25633">MYVRPKQLWWLIPVFLGLFFLGVSLGALHNRHAGKVTIMAEAERAEADRTVVAALLDQLTGQQERPFEVLLKDHVLSGRYQGQQFQVSGEFDGHHMELRRSGQDVSVSVDGQVQDHTALPYALFTPHEHAALLKAHLRSVTPLAVSDPSNRAWQGYRLSIPAEEVSSLLATWLGPSFPIQEAEMARQISVDYHVWYDGATRELRQLDVLLQMKTPAGTKQDQLRFRL</sequence>
<keyword evidence="2" id="KW-1185">Reference proteome</keyword>
<evidence type="ECO:0000313" key="1">
    <source>
        <dbReference type="EMBL" id="CAJ1002798.1"/>
    </source>
</evidence>
<dbReference type="AlphaFoldDB" id="A0AA48M8V9"/>
<name>A0AA48M8V9_9BACL</name>